<dbReference type="OrthoDB" id="6077994at2759"/>
<dbReference type="CDD" id="cd00821">
    <property type="entry name" value="PH"/>
    <property type="match status" value="1"/>
</dbReference>
<dbReference type="AlphaFoldDB" id="A0A6P3WW43"/>
<organism evidence="2 4">
    <name type="scientific">Dinoponera quadriceps</name>
    <name type="common">South American ant</name>
    <dbReference type="NCBI Taxonomy" id="609295"/>
    <lineage>
        <taxon>Eukaryota</taxon>
        <taxon>Metazoa</taxon>
        <taxon>Ecdysozoa</taxon>
        <taxon>Arthropoda</taxon>
        <taxon>Hexapoda</taxon>
        <taxon>Insecta</taxon>
        <taxon>Pterygota</taxon>
        <taxon>Neoptera</taxon>
        <taxon>Endopterygota</taxon>
        <taxon>Hymenoptera</taxon>
        <taxon>Apocrita</taxon>
        <taxon>Aculeata</taxon>
        <taxon>Formicoidea</taxon>
        <taxon>Formicidae</taxon>
        <taxon>Ponerinae</taxon>
        <taxon>Ponerini</taxon>
        <taxon>Dinoponera</taxon>
    </lineage>
</organism>
<evidence type="ECO:0000313" key="2">
    <source>
        <dbReference type="Proteomes" id="UP000515204"/>
    </source>
</evidence>
<dbReference type="InterPro" id="IPR001849">
    <property type="entry name" value="PH_domain"/>
</dbReference>
<proteinExistence type="predicted"/>
<feature type="domain" description="PH" evidence="1">
    <location>
        <begin position="2"/>
        <end position="128"/>
    </location>
</feature>
<reference evidence="3 4" key="1">
    <citation type="submission" date="2025-04" db="UniProtKB">
        <authorList>
            <consortium name="RefSeq"/>
        </authorList>
    </citation>
    <scope>IDENTIFICATION</scope>
</reference>
<dbReference type="Gene3D" id="2.30.29.30">
    <property type="entry name" value="Pleckstrin-homology domain (PH domain)/Phosphotyrosine-binding domain (PTB)"/>
    <property type="match status" value="1"/>
</dbReference>
<sequence length="447" mass="50650">MDTEICGFLYVKSAGHRYIAQKVRKKSLVSSKVWKRLWCSIKKLGSGLGVQVQFDSKLGYSSNVSKQREKDNSVIIPPSAIIYRIHSKTKQFAFGISQGKERKLLLSLSANSETETQRWMENIRYLLNPKRGCCTGKSYNISMVDNAHSKAAGLIGLYGSLTATETGVFIKSPQTDEMVKSFEWKEFGQFHLMTVGRPEDVKRICVLHTTKEFCCGIGELYFFCLEANKLLQDLVTQGRGPKHKQRSLNFNDEVCEVPKQRSELIGPFSQQKSNLLCIVDLKADCFSASIHNEDIENVYQSIPANLTYNEESDTYNYGASNISIASGIYEEIVDNICSIKSKTNTSNVYEDTDTILCSLQIKPPPLPPRQRQKSEHIEEVRINAKEYFYTEVCDLEESLQSTEVYTQKTTLIDTSNYVPMSPQFRGSKTFKSDATGNARQDDYVIMR</sequence>
<evidence type="ECO:0000259" key="1">
    <source>
        <dbReference type="PROSITE" id="PS50003"/>
    </source>
</evidence>
<protein>
    <submittedName>
        <fullName evidence="3 4">Uncharacterized protein LOC106742180 isoform X1</fullName>
    </submittedName>
</protein>
<name>A0A6P3WW43_DINQU</name>
<evidence type="ECO:0000313" key="4">
    <source>
        <dbReference type="RefSeq" id="XP_014470373.1"/>
    </source>
</evidence>
<keyword evidence="2" id="KW-1185">Reference proteome</keyword>
<dbReference type="GeneID" id="106742180"/>
<dbReference type="SUPFAM" id="SSF50729">
    <property type="entry name" value="PH domain-like"/>
    <property type="match status" value="1"/>
</dbReference>
<dbReference type="SMART" id="SM00233">
    <property type="entry name" value="PH"/>
    <property type="match status" value="1"/>
</dbReference>
<dbReference type="Proteomes" id="UP000515204">
    <property type="component" value="Unplaced"/>
</dbReference>
<dbReference type="InterPro" id="IPR011993">
    <property type="entry name" value="PH-like_dom_sf"/>
</dbReference>
<dbReference type="PROSITE" id="PS50003">
    <property type="entry name" value="PH_DOMAIN"/>
    <property type="match status" value="1"/>
</dbReference>
<dbReference type="RefSeq" id="XP_014470372.1">
    <property type="nucleotide sequence ID" value="XM_014614886.1"/>
</dbReference>
<accession>A0A6P3WW43</accession>
<evidence type="ECO:0000313" key="3">
    <source>
        <dbReference type="RefSeq" id="XP_014470372.1"/>
    </source>
</evidence>
<dbReference type="KEGG" id="dqu:106742180"/>
<dbReference type="RefSeq" id="XP_014470373.1">
    <property type="nucleotide sequence ID" value="XM_014614887.1"/>
</dbReference>
<gene>
    <name evidence="3 4" type="primary">LOC106742180</name>
</gene>